<dbReference type="GO" id="GO:0005737">
    <property type="term" value="C:cytoplasm"/>
    <property type="evidence" value="ECO:0007669"/>
    <property type="project" value="UniProtKB-SubCell"/>
</dbReference>
<dbReference type="InterPro" id="IPR008948">
    <property type="entry name" value="L-Aspartase-like"/>
</dbReference>
<dbReference type="OrthoDB" id="9802809at2"/>
<dbReference type="PROSITE" id="PS00163">
    <property type="entry name" value="FUMARATE_LYASES"/>
    <property type="match status" value="1"/>
</dbReference>
<feature type="active site" evidence="4">
    <location>
        <position position="310"/>
    </location>
</feature>
<feature type="domain" description="Fumarate lyase N-terminal" evidence="5">
    <location>
        <begin position="16"/>
        <end position="334"/>
    </location>
</feature>
<dbReference type="HAMAP" id="MF_00743">
    <property type="entry name" value="FumaraseC"/>
    <property type="match status" value="1"/>
</dbReference>
<dbReference type="CDD" id="cd01362">
    <property type="entry name" value="Fumarase_classII"/>
    <property type="match status" value="1"/>
</dbReference>
<keyword evidence="4" id="KW-0816">Tricarboxylic acid cycle</keyword>
<evidence type="ECO:0000313" key="8">
    <source>
        <dbReference type="Proteomes" id="UP000051264"/>
    </source>
</evidence>
<comment type="subunit">
    <text evidence="4">Homotetramer.</text>
</comment>
<comment type="catalytic activity">
    <reaction evidence="4">
        <text>(S)-malate = fumarate + H2O</text>
        <dbReference type="Rhea" id="RHEA:12460"/>
        <dbReference type="ChEBI" id="CHEBI:15377"/>
        <dbReference type="ChEBI" id="CHEBI:15589"/>
        <dbReference type="ChEBI" id="CHEBI:29806"/>
        <dbReference type="EC" id="4.2.1.2"/>
    </reaction>
</comment>
<dbReference type="InterPro" id="IPR022761">
    <property type="entry name" value="Fumarate_lyase_N"/>
</dbReference>
<dbReference type="FunFam" id="1.10.40.30:FF:000002">
    <property type="entry name" value="Fumarate hydratase class II"/>
    <property type="match status" value="1"/>
</dbReference>
<dbReference type="Gene3D" id="1.10.40.30">
    <property type="entry name" value="Fumarase/aspartase (C-terminal domain)"/>
    <property type="match status" value="1"/>
</dbReference>
<dbReference type="EMBL" id="AZEX01000020">
    <property type="protein sequence ID" value="KRL61374.1"/>
    <property type="molecule type" value="Genomic_DNA"/>
</dbReference>
<evidence type="ECO:0000313" key="7">
    <source>
        <dbReference type="EMBL" id="KRL61374.1"/>
    </source>
</evidence>
<dbReference type="GO" id="GO:0008797">
    <property type="term" value="F:aspartate ammonia-lyase activity"/>
    <property type="evidence" value="ECO:0007669"/>
    <property type="project" value="UniProtKB-EC"/>
</dbReference>
<keyword evidence="4" id="KW-0963">Cytoplasm</keyword>
<dbReference type="PANTHER" id="PTHR11444">
    <property type="entry name" value="ASPARTATEAMMONIA/ARGININOSUCCINATE/ADENYLOSUCCINATE LYASE"/>
    <property type="match status" value="1"/>
</dbReference>
<accession>A0A0R1RYD8</accession>
<comment type="pathway">
    <text evidence="4">Carbohydrate metabolism; tricarboxylic acid cycle; (S)-malate from fumarate: step 1/1.</text>
</comment>
<dbReference type="GO" id="GO:0004333">
    <property type="term" value="F:fumarate hydratase activity"/>
    <property type="evidence" value="ECO:0007669"/>
    <property type="project" value="UniProtKB-UniRule"/>
</dbReference>
<name>A0A0R1RYD8_9LACO</name>
<feature type="binding site" evidence="4">
    <location>
        <position position="311"/>
    </location>
    <ligand>
        <name>substrate</name>
    </ligand>
</feature>
<keyword evidence="3 4" id="KW-0456">Lyase</keyword>
<dbReference type="FunFam" id="1.10.275.10:FF:000001">
    <property type="entry name" value="Fumarate hydratase, mitochondrial"/>
    <property type="match status" value="1"/>
</dbReference>
<gene>
    <name evidence="4" type="primary">fumC</name>
    <name evidence="7" type="ORF">FC69_GL000778</name>
</gene>
<organism evidence="7 8">
    <name type="scientific">Latilactobacillus fuchuensis DSM 14340 = JCM 11249</name>
    <dbReference type="NCBI Taxonomy" id="1423747"/>
    <lineage>
        <taxon>Bacteria</taxon>
        <taxon>Bacillati</taxon>
        <taxon>Bacillota</taxon>
        <taxon>Bacilli</taxon>
        <taxon>Lactobacillales</taxon>
        <taxon>Lactobacillaceae</taxon>
        <taxon>Latilactobacillus</taxon>
    </lineage>
</organism>
<dbReference type="AlphaFoldDB" id="A0A0R1RYD8"/>
<evidence type="ECO:0000256" key="1">
    <source>
        <dbReference type="ARBA" id="ARBA00001494"/>
    </source>
</evidence>
<dbReference type="GO" id="GO:0006106">
    <property type="term" value="P:fumarate metabolic process"/>
    <property type="evidence" value="ECO:0007669"/>
    <property type="project" value="InterPro"/>
</dbReference>
<comment type="function">
    <text evidence="4">Involved in the TCA cycle. Catalyzes the stereospecific interconversion of fumarate to L-malate.</text>
</comment>
<evidence type="ECO:0000259" key="6">
    <source>
        <dbReference type="Pfam" id="PF10415"/>
    </source>
</evidence>
<dbReference type="InterPro" id="IPR024083">
    <property type="entry name" value="Fumarase/histidase_N"/>
</dbReference>
<feature type="active site" description="Proton donor/acceptor" evidence="4">
    <location>
        <position position="180"/>
    </location>
</feature>
<evidence type="ECO:0000256" key="4">
    <source>
        <dbReference type="HAMAP-Rule" id="MF_00743"/>
    </source>
</evidence>
<dbReference type="PRINTS" id="PR00145">
    <property type="entry name" value="ARGSUCLYASE"/>
</dbReference>
<evidence type="ECO:0000259" key="5">
    <source>
        <dbReference type="Pfam" id="PF00206"/>
    </source>
</evidence>
<dbReference type="Proteomes" id="UP000051264">
    <property type="component" value="Unassembled WGS sequence"/>
</dbReference>
<dbReference type="SUPFAM" id="SSF48557">
    <property type="entry name" value="L-aspartase-like"/>
    <property type="match status" value="1"/>
</dbReference>
<feature type="binding site" evidence="4">
    <location>
        <begin position="131"/>
        <end position="133"/>
    </location>
    <ligand>
        <name>substrate</name>
    </ligand>
</feature>
<comment type="catalytic activity">
    <reaction evidence="1">
        <text>L-aspartate = fumarate + NH4(+)</text>
        <dbReference type="Rhea" id="RHEA:16601"/>
        <dbReference type="ChEBI" id="CHEBI:28938"/>
        <dbReference type="ChEBI" id="CHEBI:29806"/>
        <dbReference type="ChEBI" id="CHEBI:29991"/>
        <dbReference type="EC" id="4.3.1.1"/>
    </reaction>
</comment>
<dbReference type="eggNOG" id="COG0114">
    <property type="taxonomic scope" value="Bacteria"/>
</dbReference>
<evidence type="ECO:0000256" key="2">
    <source>
        <dbReference type="ARBA" id="ARBA00009084"/>
    </source>
</evidence>
<dbReference type="InterPro" id="IPR000362">
    <property type="entry name" value="Fumarate_lyase_fam"/>
</dbReference>
<dbReference type="Pfam" id="PF10415">
    <property type="entry name" value="FumaraseC_C"/>
    <property type="match status" value="1"/>
</dbReference>
<proteinExistence type="inferred from homology"/>
<dbReference type="PANTHER" id="PTHR11444:SF1">
    <property type="entry name" value="FUMARATE HYDRATASE, MITOCHONDRIAL"/>
    <property type="match status" value="1"/>
</dbReference>
<feature type="binding site" evidence="4">
    <location>
        <begin position="96"/>
        <end position="98"/>
    </location>
    <ligand>
        <name>substrate</name>
    </ligand>
</feature>
<feature type="binding site" description="in site B" evidence="4">
    <location>
        <begin position="121"/>
        <end position="124"/>
    </location>
    <ligand>
        <name>substrate</name>
    </ligand>
</feature>
<comment type="similarity">
    <text evidence="2 4">Belongs to the class-II fumarase/aspartase family. Fumarase subfamily.</text>
</comment>
<dbReference type="RefSeq" id="WP_025083166.1">
    <property type="nucleotide sequence ID" value="NZ_AZEX01000020.1"/>
</dbReference>
<dbReference type="GO" id="GO:0006099">
    <property type="term" value="P:tricarboxylic acid cycle"/>
    <property type="evidence" value="ECO:0007669"/>
    <property type="project" value="UniProtKB-UniRule"/>
</dbReference>
<dbReference type="Pfam" id="PF00206">
    <property type="entry name" value="Lyase_1"/>
    <property type="match status" value="1"/>
</dbReference>
<feature type="binding site" evidence="4">
    <location>
        <position position="179"/>
    </location>
    <ligand>
        <name>substrate</name>
    </ligand>
</feature>
<dbReference type="PATRIC" id="fig|1423747.3.peg.793"/>
<dbReference type="InterPro" id="IPR020557">
    <property type="entry name" value="Fumarate_lyase_CS"/>
</dbReference>
<comment type="caution">
    <text evidence="7">The sequence shown here is derived from an EMBL/GenBank/DDBJ whole genome shotgun (WGS) entry which is preliminary data.</text>
</comment>
<evidence type="ECO:0000256" key="3">
    <source>
        <dbReference type="ARBA" id="ARBA00023239"/>
    </source>
</evidence>
<comment type="miscellaneous">
    <text evidence="4">There are 2 substrate-binding sites: the catalytic A site, and the non-catalytic B site that may play a role in the transfer of substrate or product between the active site and the solvent. Alternatively, the B site may bind allosteric effectors.</text>
</comment>
<feature type="domain" description="Fumarase C C-terminal" evidence="6">
    <location>
        <begin position="400"/>
        <end position="452"/>
    </location>
</feature>
<dbReference type="GO" id="GO:0006108">
    <property type="term" value="P:malate metabolic process"/>
    <property type="evidence" value="ECO:0007669"/>
    <property type="project" value="TreeGrafter"/>
</dbReference>
<dbReference type="InterPro" id="IPR018951">
    <property type="entry name" value="Fumarase_C_C"/>
</dbReference>
<dbReference type="STRING" id="1423747.FC69_GL000778"/>
<dbReference type="UniPathway" id="UPA00223">
    <property type="reaction ID" value="UER01007"/>
</dbReference>
<dbReference type="Gene3D" id="1.20.200.10">
    <property type="entry name" value="Fumarase/aspartase (Central domain)"/>
    <property type="match status" value="1"/>
</dbReference>
<comment type="subcellular location">
    <subcellularLocation>
        <location evidence="4">Cytoplasm</location>
    </subcellularLocation>
</comment>
<dbReference type="PRINTS" id="PR00149">
    <property type="entry name" value="FUMRATELYASE"/>
</dbReference>
<protein>
    <recommendedName>
        <fullName evidence="4">Fumarate hydratase class II</fullName>
        <shortName evidence="4">Fumarase C</shortName>
        <ecNumber evidence="4">4.2.1.2</ecNumber>
    </recommendedName>
    <alternativeName>
        <fullName evidence="4">Aerobic fumarase</fullName>
    </alternativeName>
    <alternativeName>
        <fullName evidence="4">Iron-independent fumarase</fullName>
    </alternativeName>
</protein>
<dbReference type="EC" id="4.2.1.2" evidence="4"/>
<dbReference type="InterPro" id="IPR005677">
    <property type="entry name" value="Fum_hydII"/>
</dbReference>
<dbReference type="FunFam" id="1.20.200.10:FF:000001">
    <property type="entry name" value="Fumarate hydratase, mitochondrial"/>
    <property type="match status" value="1"/>
</dbReference>
<feature type="site" description="Important for catalytic activity" evidence="4">
    <location>
        <position position="323"/>
    </location>
</feature>
<dbReference type="Gene3D" id="1.10.275.10">
    <property type="entry name" value="Fumarase/aspartase (N-terminal domain)"/>
    <property type="match status" value="1"/>
</dbReference>
<reference evidence="7 8" key="1">
    <citation type="journal article" date="2015" name="Genome Announc.">
        <title>Expanding the biotechnology potential of lactobacilli through comparative genomics of 213 strains and associated genera.</title>
        <authorList>
            <person name="Sun Z."/>
            <person name="Harris H.M."/>
            <person name="McCann A."/>
            <person name="Guo C."/>
            <person name="Argimon S."/>
            <person name="Zhang W."/>
            <person name="Yang X."/>
            <person name="Jeffery I.B."/>
            <person name="Cooney J.C."/>
            <person name="Kagawa T.F."/>
            <person name="Liu W."/>
            <person name="Song Y."/>
            <person name="Salvetti E."/>
            <person name="Wrobel A."/>
            <person name="Rasinkangas P."/>
            <person name="Parkhill J."/>
            <person name="Rea M.C."/>
            <person name="O'Sullivan O."/>
            <person name="Ritari J."/>
            <person name="Douillard F.P."/>
            <person name="Paul Ross R."/>
            <person name="Yang R."/>
            <person name="Briner A.E."/>
            <person name="Felis G.E."/>
            <person name="de Vos W.M."/>
            <person name="Barrangou R."/>
            <person name="Klaenhammer T.R."/>
            <person name="Caufield P.W."/>
            <person name="Cui Y."/>
            <person name="Zhang H."/>
            <person name="O'Toole P.W."/>
        </authorList>
    </citation>
    <scope>NUCLEOTIDE SEQUENCE [LARGE SCALE GENOMIC DNA]</scope>
    <source>
        <strain evidence="7 8">DSM 14340</strain>
    </source>
</reference>
<sequence length="452" mass="49241">MTRIEHDALGPVEIDDTHLWGPQTQRSLEHFKISTETIPLPYITALAQIKKAAAIVNLAEHKLSDERQQAICQAADAIIAGQHDNEFPLSVWQTGSGTQSNMNVNEVIAHLCNQTHADWMHPNDHVNLSQSSNDTFPTAMHLAIVEAISTELLPECQKWATLLQQKASDYAAIIKIGRTHLQDATPLSFGQEVSGWAGMLLNNSQFIDQAQDAVRNLAIGGTAVGTGMNASPTFGTAMAEQLSHQYQLRFNSDPNKFYALTSHSAISYLHGALRALAGDLLKIANDIRWLSSGPRCGLGEITIPANEPGSSIMPGKVNPTQCEALTMLAVQVMGNDTTIQVAASQGNFELNVFKPVIAYNMMQSIQLLTDGLRSFRLNCLFGLTPNVEKMATLCENSLMLVTALSPHIGYEQSAKIAQAALANQQTLKEATLELTTISEADFDLWVNPQNMI</sequence>
<feature type="binding site" evidence="4">
    <location>
        <begin position="316"/>
        <end position="318"/>
    </location>
    <ligand>
        <name>substrate</name>
    </ligand>
</feature>